<proteinExistence type="predicted"/>
<dbReference type="Gene3D" id="3.30.420.10">
    <property type="entry name" value="Ribonuclease H-like superfamily/Ribonuclease H"/>
    <property type="match status" value="1"/>
</dbReference>
<dbReference type="PANTHER" id="PTHR23044">
    <property type="entry name" value="3'-5' EXONUCLEASE ERI1-RELATED"/>
    <property type="match status" value="1"/>
</dbReference>
<dbReference type="AlphaFoldDB" id="E1SVV1"/>
<keyword evidence="1" id="KW-0540">Nuclease</keyword>
<dbReference type="HOGENOM" id="CLU_1388412_0_0_6"/>
<reference evidence="5 6" key="1">
    <citation type="journal article" date="2010" name="Stand. Genomic Sci.">
        <title>Complete genome sequence of Ferrimonas balearica type strain (PAT).</title>
        <authorList>
            <person name="Nolan M."/>
            <person name="Sikorski J."/>
            <person name="Davenport K."/>
            <person name="Lucas S."/>
            <person name="Glavina Del Rio T."/>
            <person name="Tice H."/>
            <person name="Cheng J."/>
            <person name="Goodwin L."/>
            <person name="Pitluck S."/>
            <person name="Liolios K."/>
            <person name="Ivanova N."/>
            <person name="Mavromatis K."/>
            <person name="Ovchinnikova G."/>
            <person name="Pati A."/>
            <person name="Chen A."/>
            <person name="Palaniappan K."/>
            <person name="Land M."/>
            <person name="Hauser L."/>
            <person name="Chang Y."/>
            <person name="Jeffries C."/>
            <person name="Tapia R."/>
            <person name="Brettin T."/>
            <person name="Detter J."/>
            <person name="Han C."/>
            <person name="Yasawong M."/>
            <person name="Rohde M."/>
            <person name="Tindall B."/>
            <person name="Goker M."/>
            <person name="Woyke T."/>
            <person name="Bristow J."/>
            <person name="Eisen J."/>
            <person name="Markowitz V."/>
            <person name="Hugenholtz P."/>
            <person name="Kyrpides N."/>
            <person name="Klenk H."/>
            <person name="Lapidus A."/>
        </authorList>
    </citation>
    <scope>NUCLEOTIDE SEQUENCE [LARGE SCALE GENOMIC DNA]</scope>
    <source>
        <strain evidence="6">DSM 9799 / CCM 4581 / KCTC 23876 / PAT</strain>
    </source>
</reference>
<protein>
    <submittedName>
        <fullName evidence="5">Exonuclease RNase T and DNA polymerase III</fullName>
    </submittedName>
</protein>
<accession>E1SVV1</accession>
<dbReference type="GO" id="GO:0006259">
    <property type="term" value="P:DNA metabolic process"/>
    <property type="evidence" value="ECO:0007669"/>
    <property type="project" value="UniProtKB-ARBA"/>
</dbReference>
<keyword evidence="3 5" id="KW-0269">Exonuclease</keyword>
<dbReference type="STRING" id="550540.Fbal_3203"/>
<dbReference type="SUPFAM" id="SSF53098">
    <property type="entry name" value="Ribonuclease H-like"/>
    <property type="match status" value="1"/>
</dbReference>
<evidence type="ECO:0000256" key="2">
    <source>
        <dbReference type="ARBA" id="ARBA00022801"/>
    </source>
</evidence>
<keyword evidence="6" id="KW-1185">Reference proteome</keyword>
<dbReference type="OrthoDB" id="4563729at2"/>
<evidence type="ECO:0000313" key="6">
    <source>
        <dbReference type="Proteomes" id="UP000006683"/>
    </source>
</evidence>
<organism evidence="5 6">
    <name type="scientific">Ferrimonas balearica (strain DSM 9799 / CCM 4581 / KCTC 23876 / PAT)</name>
    <dbReference type="NCBI Taxonomy" id="550540"/>
    <lineage>
        <taxon>Bacteria</taxon>
        <taxon>Pseudomonadati</taxon>
        <taxon>Pseudomonadota</taxon>
        <taxon>Gammaproteobacteria</taxon>
        <taxon>Alteromonadales</taxon>
        <taxon>Ferrimonadaceae</taxon>
        <taxon>Ferrimonas</taxon>
    </lineage>
</organism>
<dbReference type="eggNOG" id="COG5018">
    <property type="taxonomic scope" value="Bacteria"/>
</dbReference>
<dbReference type="GO" id="GO:0000175">
    <property type="term" value="F:3'-5'-RNA exonuclease activity"/>
    <property type="evidence" value="ECO:0007669"/>
    <property type="project" value="InterPro"/>
</dbReference>
<dbReference type="Proteomes" id="UP000006683">
    <property type="component" value="Chromosome"/>
</dbReference>
<dbReference type="SMART" id="SM00479">
    <property type="entry name" value="EXOIII"/>
    <property type="match status" value="1"/>
</dbReference>
<dbReference type="GO" id="GO:0003676">
    <property type="term" value="F:nucleic acid binding"/>
    <property type="evidence" value="ECO:0007669"/>
    <property type="project" value="InterPro"/>
</dbReference>
<dbReference type="InterPro" id="IPR051274">
    <property type="entry name" value="3-5_Exoribonuclease"/>
</dbReference>
<sequence length="196" mass="22106">MGKRILCIDTELTCWDDPAYQKAQTLEIIQFGLAEIDIERFCVSRTGSYYITNVRHPVSKFCYQLTGISQSTLDKRGMPLAQAAELLTTKWGVGQRWNGLVSWGDERSWMAPDFAAKGVDYPFHNGLLNLADYYRFNFCSHRRERASLTSAAIRYGVEVAQPQHNAEADALTLANLVMAMIRAGDLYPALCPDDEQ</sequence>
<dbReference type="GeneID" id="67184055"/>
<name>E1SVV1_FERBD</name>
<evidence type="ECO:0000313" key="5">
    <source>
        <dbReference type="EMBL" id="ADN77402.1"/>
    </source>
</evidence>
<feature type="domain" description="Exonuclease" evidence="4">
    <location>
        <begin position="4"/>
        <end position="186"/>
    </location>
</feature>
<evidence type="ECO:0000259" key="4">
    <source>
        <dbReference type="SMART" id="SM00479"/>
    </source>
</evidence>
<dbReference type="PANTHER" id="PTHR23044:SF61">
    <property type="entry name" value="3'-5' EXORIBONUCLEASE 1-RELATED"/>
    <property type="match status" value="1"/>
</dbReference>
<gene>
    <name evidence="5" type="ordered locus">Fbal_3203</name>
</gene>
<dbReference type="EMBL" id="CP002209">
    <property type="protein sequence ID" value="ADN77402.1"/>
    <property type="molecule type" value="Genomic_DNA"/>
</dbReference>
<evidence type="ECO:0000256" key="1">
    <source>
        <dbReference type="ARBA" id="ARBA00022722"/>
    </source>
</evidence>
<dbReference type="CDD" id="cd06133">
    <property type="entry name" value="ERI-1_3'hExo_like"/>
    <property type="match status" value="1"/>
</dbReference>
<dbReference type="InterPro" id="IPR013520">
    <property type="entry name" value="Ribonucl_H"/>
</dbReference>
<dbReference type="InterPro" id="IPR036397">
    <property type="entry name" value="RNaseH_sf"/>
</dbReference>
<dbReference type="RefSeq" id="WP_013346708.1">
    <property type="nucleotide sequence ID" value="NC_014541.1"/>
</dbReference>
<dbReference type="InterPro" id="IPR047201">
    <property type="entry name" value="ERI-1_3'hExo-like"/>
</dbReference>
<dbReference type="Pfam" id="PF00929">
    <property type="entry name" value="RNase_T"/>
    <property type="match status" value="1"/>
</dbReference>
<keyword evidence="2" id="KW-0378">Hydrolase</keyword>
<evidence type="ECO:0000256" key="3">
    <source>
        <dbReference type="ARBA" id="ARBA00022839"/>
    </source>
</evidence>
<dbReference type="InterPro" id="IPR012337">
    <property type="entry name" value="RNaseH-like_sf"/>
</dbReference>
<dbReference type="KEGG" id="fbl:Fbal_3203"/>